<keyword evidence="1" id="KW-0805">Transcription regulation</keyword>
<dbReference type="Pfam" id="PF13377">
    <property type="entry name" value="Peripla_BP_3"/>
    <property type="match status" value="1"/>
</dbReference>
<feature type="domain" description="HTH lacI-type" evidence="4">
    <location>
        <begin position="3"/>
        <end position="57"/>
    </location>
</feature>
<proteinExistence type="predicted"/>
<evidence type="ECO:0000256" key="2">
    <source>
        <dbReference type="ARBA" id="ARBA00023125"/>
    </source>
</evidence>
<organism evidence="5 6">
    <name type="scientific">Micromonospora coriariae</name>
    <dbReference type="NCBI Taxonomy" id="285665"/>
    <lineage>
        <taxon>Bacteria</taxon>
        <taxon>Bacillati</taxon>
        <taxon>Actinomycetota</taxon>
        <taxon>Actinomycetes</taxon>
        <taxon>Micromonosporales</taxon>
        <taxon>Micromonosporaceae</taxon>
        <taxon>Micromonospora</taxon>
    </lineage>
</organism>
<dbReference type="Gene3D" id="3.40.50.2300">
    <property type="match status" value="2"/>
</dbReference>
<keyword evidence="3" id="KW-0804">Transcription</keyword>
<protein>
    <submittedName>
        <fullName evidence="5">Transcriptional regulator, LacI family</fullName>
    </submittedName>
</protein>
<dbReference type="CDD" id="cd06267">
    <property type="entry name" value="PBP1_LacI_sugar_binding-like"/>
    <property type="match status" value="1"/>
</dbReference>
<dbReference type="Gene3D" id="1.10.260.40">
    <property type="entry name" value="lambda repressor-like DNA-binding domains"/>
    <property type="match status" value="1"/>
</dbReference>
<gene>
    <name evidence="5" type="ORF">GA0070607_6105</name>
</gene>
<keyword evidence="2" id="KW-0238">DNA-binding</keyword>
<dbReference type="OrthoDB" id="3563699at2"/>
<keyword evidence="6" id="KW-1185">Reference proteome</keyword>
<dbReference type="InterPro" id="IPR010982">
    <property type="entry name" value="Lambda_DNA-bd_dom_sf"/>
</dbReference>
<dbReference type="SMART" id="SM00354">
    <property type="entry name" value="HTH_LACI"/>
    <property type="match status" value="1"/>
</dbReference>
<dbReference type="PANTHER" id="PTHR30146:SF153">
    <property type="entry name" value="LACTOSE OPERON REPRESSOR"/>
    <property type="match status" value="1"/>
</dbReference>
<accession>A0A1C4Y1Q2</accession>
<dbReference type="AlphaFoldDB" id="A0A1C4Y1Q2"/>
<dbReference type="InterPro" id="IPR028082">
    <property type="entry name" value="Peripla_BP_I"/>
</dbReference>
<evidence type="ECO:0000313" key="5">
    <source>
        <dbReference type="EMBL" id="SCF14633.1"/>
    </source>
</evidence>
<evidence type="ECO:0000256" key="3">
    <source>
        <dbReference type="ARBA" id="ARBA00023163"/>
    </source>
</evidence>
<evidence type="ECO:0000256" key="1">
    <source>
        <dbReference type="ARBA" id="ARBA00023015"/>
    </source>
</evidence>
<dbReference type="GO" id="GO:0000976">
    <property type="term" value="F:transcription cis-regulatory region binding"/>
    <property type="evidence" value="ECO:0007669"/>
    <property type="project" value="TreeGrafter"/>
</dbReference>
<name>A0A1C4Y1Q2_9ACTN</name>
<dbReference type="GO" id="GO:0003700">
    <property type="term" value="F:DNA-binding transcription factor activity"/>
    <property type="evidence" value="ECO:0007669"/>
    <property type="project" value="TreeGrafter"/>
</dbReference>
<dbReference type="InterPro" id="IPR000843">
    <property type="entry name" value="HTH_LacI"/>
</dbReference>
<evidence type="ECO:0000259" key="4">
    <source>
        <dbReference type="PROSITE" id="PS50932"/>
    </source>
</evidence>
<dbReference type="PROSITE" id="PS50932">
    <property type="entry name" value="HTH_LACI_2"/>
    <property type="match status" value="1"/>
</dbReference>
<dbReference type="Proteomes" id="UP000198243">
    <property type="component" value="Chromosome I"/>
</dbReference>
<dbReference type="CDD" id="cd01392">
    <property type="entry name" value="HTH_LacI"/>
    <property type="match status" value="1"/>
</dbReference>
<reference evidence="6" key="1">
    <citation type="submission" date="2016-06" db="EMBL/GenBank/DDBJ databases">
        <authorList>
            <person name="Varghese N."/>
            <person name="Submissions Spin"/>
        </authorList>
    </citation>
    <scope>NUCLEOTIDE SEQUENCE [LARGE SCALE GENOMIC DNA]</scope>
    <source>
        <strain evidence="6">DSM 44875</strain>
    </source>
</reference>
<dbReference type="SUPFAM" id="SSF53822">
    <property type="entry name" value="Periplasmic binding protein-like I"/>
    <property type="match status" value="1"/>
</dbReference>
<dbReference type="InterPro" id="IPR046335">
    <property type="entry name" value="LacI/GalR-like_sensor"/>
</dbReference>
<dbReference type="PROSITE" id="PS00356">
    <property type="entry name" value="HTH_LACI_1"/>
    <property type="match status" value="1"/>
</dbReference>
<sequence length="338" mass="35842">MASTLKDVARLADVSVKTVSNVINGYPHVSPEVRRRVETAVAQLSYRPNAFARTLRTGRTGVLALVLPGTEAPCQADLARAVVRAAGSRGYRVIIEQVEPDDERPGSSLSAARPMPVDGVLVSGPVAPAELVEVWAATGRPVVLVGGETRDGHCDQVCVDVAQAAEDATTHLLRAGRRRIAAIGAYPTESVAVPRPRTAGHHRALRRAGLTAVPGHLLPASRHRRADGYRAARALLAQPDRPDAIFCYSDPLAIGAMRAAFDAGLRVPTDVAVMGIGDIEEGRYSRPTLSTVSIDTGFLAREAVARLTARIDQPDAAVAVITAPHTVLPRESTEPTVR</sequence>
<dbReference type="PANTHER" id="PTHR30146">
    <property type="entry name" value="LACI-RELATED TRANSCRIPTIONAL REPRESSOR"/>
    <property type="match status" value="1"/>
</dbReference>
<evidence type="ECO:0000313" key="6">
    <source>
        <dbReference type="Proteomes" id="UP000198243"/>
    </source>
</evidence>
<dbReference type="EMBL" id="LT607412">
    <property type="protein sequence ID" value="SCF14633.1"/>
    <property type="molecule type" value="Genomic_DNA"/>
</dbReference>
<dbReference type="SUPFAM" id="SSF47413">
    <property type="entry name" value="lambda repressor-like DNA-binding domains"/>
    <property type="match status" value="1"/>
</dbReference>
<dbReference type="RefSeq" id="WP_089021229.1">
    <property type="nucleotide sequence ID" value="NZ_LT607412.1"/>
</dbReference>
<dbReference type="Pfam" id="PF00356">
    <property type="entry name" value="LacI"/>
    <property type="match status" value="1"/>
</dbReference>